<sequence>MLLFLGLSTASHAQVGLIIAAARLGVAAATLANADMQYTCKGPGSYQLNSADWQPAPIVLTNGNLTAGKGKEAKQFGLDEVRQVVVRTDTFVVVRNVKFPGANAISAAPALGRRTWRHAQVELFNYYAAAGALPMLRFPDGKVLVLPLKPKDFRAAMLKLVGDQPRLAEQLRGNELEPEHTRLILDAYLRWKPTGFDTTASFANDQPGN</sequence>
<evidence type="ECO:0000313" key="1">
    <source>
        <dbReference type="EMBL" id="RAK63924.1"/>
    </source>
</evidence>
<keyword evidence="2" id="KW-1185">Reference proteome</keyword>
<dbReference type="Proteomes" id="UP000248553">
    <property type="component" value="Unassembled WGS sequence"/>
</dbReference>
<name>A0A328BDL8_9BACT</name>
<dbReference type="AlphaFoldDB" id="A0A328BDL8"/>
<gene>
    <name evidence="1" type="ORF">DLM85_20475</name>
</gene>
<reference evidence="2" key="1">
    <citation type="submission" date="2018-05" db="EMBL/GenBank/DDBJ databases">
        <authorList>
            <person name="Nie L."/>
        </authorList>
    </citation>
    <scope>NUCLEOTIDE SEQUENCE [LARGE SCALE GENOMIC DNA]</scope>
    <source>
        <strain evidence="2">NL</strain>
    </source>
</reference>
<proteinExistence type="predicted"/>
<evidence type="ECO:0000313" key="2">
    <source>
        <dbReference type="Proteomes" id="UP000248553"/>
    </source>
</evidence>
<accession>A0A328BDL8</accession>
<dbReference type="EMBL" id="QHKM01000008">
    <property type="protein sequence ID" value="RAK63924.1"/>
    <property type="molecule type" value="Genomic_DNA"/>
</dbReference>
<protein>
    <submittedName>
        <fullName evidence="1">Uncharacterized protein</fullName>
    </submittedName>
</protein>
<comment type="caution">
    <text evidence="1">The sequence shown here is derived from an EMBL/GenBank/DDBJ whole genome shotgun (WGS) entry which is preliminary data.</text>
</comment>
<organism evidence="1 2">
    <name type="scientific">Hymenobacter edaphi</name>
    <dbReference type="NCBI Taxonomy" id="2211146"/>
    <lineage>
        <taxon>Bacteria</taxon>
        <taxon>Pseudomonadati</taxon>
        <taxon>Bacteroidota</taxon>
        <taxon>Cytophagia</taxon>
        <taxon>Cytophagales</taxon>
        <taxon>Hymenobacteraceae</taxon>
        <taxon>Hymenobacter</taxon>
    </lineage>
</organism>